<keyword evidence="6" id="KW-0479">Metal-binding</keyword>
<evidence type="ECO:0000313" key="18">
    <source>
        <dbReference type="Proteomes" id="UP000653472"/>
    </source>
</evidence>
<evidence type="ECO:0000256" key="11">
    <source>
        <dbReference type="ARBA" id="ARBA00023152"/>
    </source>
</evidence>
<dbReference type="PANTHER" id="PTHR11817">
    <property type="entry name" value="PYRUVATE KINASE"/>
    <property type="match status" value="1"/>
</dbReference>
<keyword evidence="9" id="KW-0067">ATP-binding</keyword>
<comment type="pathway">
    <text evidence="2 14">Carbohydrate degradation; glycolysis; pyruvate from D-glyceraldehyde 3-phosphate: step 5/5.</text>
</comment>
<evidence type="ECO:0000256" key="2">
    <source>
        <dbReference type="ARBA" id="ARBA00004997"/>
    </source>
</evidence>
<proteinExistence type="inferred from homology"/>
<dbReference type="InterPro" id="IPR036918">
    <property type="entry name" value="Pyrv_Knase_C_sf"/>
</dbReference>
<dbReference type="EC" id="2.7.1.40" evidence="4 13"/>
<evidence type="ECO:0000259" key="15">
    <source>
        <dbReference type="Pfam" id="PF00224"/>
    </source>
</evidence>
<dbReference type="SUPFAM" id="SSF52935">
    <property type="entry name" value="PK C-terminal domain-like"/>
    <property type="match status" value="1"/>
</dbReference>
<dbReference type="GO" id="GO:0000287">
    <property type="term" value="F:magnesium ion binding"/>
    <property type="evidence" value="ECO:0007669"/>
    <property type="project" value="UniProtKB-UniRule"/>
</dbReference>
<accession>A0A970B5B3</accession>
<keyword evidence="7" id="KW-0547">Nucleotide-binding</keyword>
<feature type="domain" description="Pyruvate kinase barrel" evidence="15">
    <location>
        <begin position="1"/>
        <end position="323"/>
    </location>
</feature>
<dbReference type="Gene3D" id="2.40.33.10">
    <property type="entry name" value="PK beta-barrel domain-like"/>
    <property type="match status" value="1"/>
</dbReference>
<dbReference type="SUPFAM" id="SSF51621">
    <property type="entry name" value="Phosphoenolpyruvate/pyruvate domain"/>
    <property type="match status" value="1"/>
</dbReference>
<dbReference type="InterPro" id="IPR011037">
    <property type="entry name" value="Pyrv_Knase-like_insert_dom_sf"/>
</dbReference>
<dbReference type="GO" id="GO:0016301">
    <property type="term" value="F:kinase activity"/>
    <property type="evidence" value="ECO:0007669"/>
    <property type="project" value="UniProtKB-KW"/>
</dbReference>
<comment type="catalytic activity">
    <reaction evidence="14">
        <text>pyruvate + ATP = phosphoenolpyruvate + ADP + H(+)</text>
        <dbReference type="Rhea" id="RHEA:18157"/>
        <dbReference type="ChEBI" id="CHEBI:15361"/>
        <dbReference type="ChEBI" id="CHEBI:15378"/>
        <dbReference type="ChEBI" id="CHEBI:30616"/>
        <dbReference type="ChEBI" id="CHEBI:58702"/>
        <dbReference type="ChEBI" id="CHEBI:456216"/>
        <dbReference type="EC" id="2.7.1.40"/>
    </reaction>
</comment>
<dbReference type="Proteomes" id="UP000653472">
    <property type="component" value="Unassembled WGS sequence"/>
</dbReference>
<dbReference type="InterPro" id="IPR015793">
    <property type="entry name" value="Pyrv_Knase_brl"/>
</dbReference>
<dbReference type="Pfam" id="PF02887">
    <property type="entry name" value="PK_C"/>
    <property type="match status" value="1"/>
</dbReference>
<evidence type="ECO:0000256" key="6">
    <source>
        <dbReference type="ARBA" id="ARBA00022723"/>
    </source>
</evidence>
<dbReference type="InterPro" id="IPR040442">
    <property type="entry name" value="Pyrv_kinase-like_dom_sf"/>
</dbReference>
<dbReference type="NCBIfam" id="TIGR01064">
    <property type="entry name" value="pyruv_kin"/>
    <property type="match status" value="1"/>
</dbReference>
<keyword evidence="11 14" id="KW-0324">Glycolysis</keyword>
<dbReference type="GO" id="GO:0004743">
    <property type="term" value="F:pyruvate kinase activity"/>
    <property type="evidence" value="ECO:0007669"/>
    <property type="project" value="UniProtKB-UniRule"/>
</dbReference>
<dbReference type="InterPro" id="IPR018209">
    <property type="entry name" value="Pyrv_Knase_AS"/>
</dbReference>
<protein>
    <recommendedName>
        <fullName evidence="4 13">Pyruvate kinase</fullName>
        <ecNumber evidence="4 13">2.7.1.40</ecNumber>
    </recommendedName>
</protein>
<evidence type="ECO:0000256" key="10">
    <source>
        <dbReference type="ARBA" id="ARBA00022842"/>
    </source>
</evidence>
<dbReference type="Gene3D" id="3.40.1380.20">
    <property type="entry name" value="Pyruvate kinase, C-terminal domain"/>
    <property type="match status" value="1"/>
</dbReference>
<evidence type="ECO:0000256" key="7">
    <source>
        <dbReference type="ARBA" id="ARBA00022741"/>
    </source>
</evidence>
<dbReference type="GO" id="GO:0005524">
    <property type="term" value="F:ATP binding"/>
    <property type="evidence" value="ECO:0007669"/>
    <property type="project" value="UniProtKB-KW"/>
</dbReference>
<keyword evidence="8 14" id="KW-0418">Kinase</keyword>
<evidence type="ECO:0000256" key="13">
    <source>
        <dbReference type="NCBIfam" id="TIGR01064"/>
    </source>
</evidence>
<comment type="similarity">
    <text evidence="3 14">Belongs to the pyruvate kinase family.</text>
</comment>
<dbReference type="FunFam" id="2.40.33.10:FF:000001">
    <property type="entry name" value="Pyruvate kinase"/>
    <property type="match status" value="1"/>
</dbReference>
<evidence type="ECO:0000256" key="5">
    <source>
        <dbReference type="ARBA" id="ARBA00022679"/>
    </source>
</evidence>
<dbReference type="PRINTS" id="PR01050">
    <property type="entry name" value="PYRUVTKNASE"/>
</dbReference>
<dbReference type="AlphaFoldDB" id="A0A970B5B3"/>
<keyword evidence="18" id="KW-1185">Reference proteome</keyword>
<dbReference type="PROSITE" id="PS00110">
    <property type="entry name" value="PYRUVATE_KINASE"/>
    <property type="match status" value="1"/>
</dbReference>
<evidence type="ECO:0000259" key="16">
    <source>
        <dbReference type="Pfam" id="PF02887"/>
    </source>
</evidence>
<dbReference type="InterPro" id="IPR015795">
    <property type="entry name" value="Pyrv_Knase_C"/>
</dbReference>
<evidence type="ECO:0000256" key="1">
    <source>
        <dbReference type="ARBA" id="ARBA00001958"/>
    </source>
</evidence>
<evidence type="ECO:0000256" key="3">
    <source>
        <dbReference type="ARBA" id="ARBA00008663"/>
    </source>
</evidence>
<evidence type="ECO:0000256" key="4">
    <source>
        <dbReference type="ARBA" id="ARBA00012142"/>
    </source>
</evidence>
<dbReference type="InterPro" id="IPR015813">
    <property type="entry name" value="Pyrv/PenolPyrv_kinase-like_dom"/>
</dbReference>
<dbReference type="GO" id="GO:0030955">
    <property type="term" value="F:potassium ion binding"/>
    <property type="evidence" value="ECO:0007669"/>
    <property type="project" value="UniProtKB-UniRule"/>
</dbReference>
<dbReference type="RefSeq" id="WP_168148558.1">
    <property type="nucleotide sequence ID" value="NZ_JAAVXB010000007.1"/>
</dbReference>
<feature type="domain" description="Pyruvate kinase C-terminal" evidence="16">
    <location>
        <begin position="357"/>
        <end position="470"/>
    </location>
</feature>
<comment type="caution">
    <text evidence="17">The sequence shown here is derived from an EMBL/GenBank/DDBJ whole genome shotgun (WGS) entry which is preliminary data.</text>
</comment>
<organism evidence="17 18">
    <name type="scientific">Solimonas marina</name>
    <dbReference type="NCBI Taxonomy" id="2714601"/>
    <lineage>
        <taxon>Bacteria</taxon>
        <taxon>Pseudomonadati</taxon>
        <taxon>Pseudomonadota</taxon>
        <taxon>Gammaproteobacteria</taxon>
        <taxon>Nevskiales</taxon>
        <taxon>Nevskiaceae</taxon>
        <taxon>Solimonas</taxon>
    </lineage>
</organism>
<evidence type="ECO:0000256" key="8">
    <source>
        <dbReference type="ARBA" id="ARBA00022777"/>
    </source>
</evidence>
<keyword evidence="10 14" id="KW-0460">Magnesium</keyword>
<sequence length="478" mass="50961">MRATKIIATLGPATDDDDKLRALIAAGVDVVRLNFSHGAAEQHRQRAERVRRIAHTLERDVAILCDLQGPKIRIESFVDGPIELDVGQRFVIDTQHPTDLGTREIVGCSYAPLPIDVVAGDVLLLDDGAIIIEVEEVRGTAVITHVVSGGTLSARKGLNKLGGGLSAAALTDKDREDLRHAVALDADFIAISFPRTADDMLEARQLLTEAGGTAQLVAKIERAEALDALDSIVSASDLVMVARGDLAVEIGDAALPGWQKRIIETARSLDRGVITATQMMESMIHQRSPTRAEVLDVANAVMDGTDAVMLSAETAVGKDPAHVVDVMSRICAGAEQSLPASSARRRALNRFDRTDTTIAMATAWTATHMEAEAIVALTESGATAATLSRAGTEVPIYALTPYESTRRRMKLCRGVVALAFTPHDPGNPNLAPHREAIELLQSRGYLQPGNRVLVTSGRFAGAGGTNTMKIATVGEERS</sequence>
<dbReference type="SUPFAM" id="SSF50800">
    <property type="entry name" value="PK beta-barrel domain-like"/>
    <property type="match status" value="1"/>
</dbReference>
<dbReference type="NCBIfam" id="NF004491">
    <property type="entry name" value="PRK05826.1"/>
    <property type="match status" value="1"/>
</dbReference>
<keyword evidence="12 17" id="KW-0670">Pyruvate</keyword>
<name>A0A970B5B3_9GAMM</name>
<evidence type="ECO:0000256" key="12">
    <source>
        <dbReference type="ARBA" id="ARBA00023317"/>
    </source>
</evidence>
<evidence type="ECO:0000256" key="9">
    <source>
        <dbReference type="ARBA" id="ARBA00022840"/>
    </source>
</evidence>
<dbReference type="Gene3D" id="3.20.20.60">
    <property type="entry name" value="Phosphoenolpyruvate-binding domains"/>
    <property type="match status" value="1"/>
</dbReference>
<evidence type="ECO:0000313" key="17">
    <source>
        <dbReference type="EMBL" id="NKF23227.1"/>
    </source>
</evidence>
<keyword evidence="5 14" id="KW-0808">Transferase</keyword>
<gene>
    <name evidence="17" type="primary">pyk</name>
    <name evidence="17" type="ORF">G7Y82_12965</name>
</gene>
<dbReference type="EMBL" id="JAAVXB010000007">
    <property type="protein sequence ID" value="NKF23227.1"/>
    <property type="molecule type" value="Genomic_DNA"/>
</dbReference>
<comment type="cofactor">
    <cofactor evidence="1">
        <name>K(+)</name>
        <dbReference type="ChEBI" id="CHEBI:29103"/>
    </cofactor>
</comment>
<dbReference type="InterPro" id="IPR001697">
    <property type="entry name" value="Pyr_Knase"/>
</dbReference>
<dbReference type="InterPro" id="IPR015806">
    <property type="entry name" value="Pyrv_Knase_insert_dom_sf"/>
</dbReference>
<reference evidence="17" key="1">
    <citation type="submission" date="2020-03" db="EMBL/GenBank/DDBJ databases">
        <title>Solimonas marina sp. nov., isolated from deep seawater of the Pacific Ocean.</title>
        <authorList>
            <person name="Liu X."/>
            <person name="Lai Q."/>
            <person name="Sun F."/>
            <person name="Gai Y."/>
            <person name="Li G."/>
            <person name="Shao Z."/>
        </authorList>
    </citation>
    <scope>NUCLEOTIDE SEQUENCE</scope>
    <source>
        <strain evidence="17">C16B3</strain>
    </source>
</reference>
<evidence type="ECO:0000256" key="14">
    <source>
        <dbReference type="RuleBase" id="RU000504"/>
    </source>
</evidence>
<dbReference type="Pfam" id="PF00224">
    <property type="entry name" value="PK"/>
    <property type="match status" value="1"/>
</dbReference>